<reference evidence="4 5" key="1">
    <citation type="submission" date="2013-09" db="EMBL/GenBank/DDBJ databases">
        <title>Genome sequencing of Arenimonas oryziterrae.</title>
        <authorList>
            <person name="Chen F."/>
            <person name="Wang G."/>
        </authorList>
    </citation>
    <scope>NUCLEOTIDE SEQUENCE [LARGE SCALE GENOMIC DNA]</scope>
    <source>
        <strain evidence="4 5">YC6267</strain>
    </source>
</reference>
<dbReference type="FunFam" id="3.30.70.270:FF:000001">
    <property type="entry name" value="Diguanylate cyclase domain protein"/>
    <property type="match status" value="1"/>
</dbReference>
<dbReference type="OrthoDB" id="9803824at2"/>
<evidence type="ECO:0000256" key="2">
    <source>
        <dbReference type="SAM" id="Phobius"/>
    </source>
</evidence>
<feature type="transmembrane region" description="Helical" evidence="2">
    <location>
        <begin position="104"/>
        <end position="131"/>
    </location>
</feature>
<dbReference type="eggNOG" id="COG2199">
    <property type="taxonomic scope" value="Bacteria"/>
</dbReference>
<dbReference type="SUPFAM" id="SSF55073">
    <property type="entry name" value="Nucleotide cyclase"/>
    <property type="match status" value="1"/>
</dbReference>
<feature type="transmembrane region" description="Helical" evidence="2">
    <location>
        <begin position="75"/>
        <end position="92"/>
    </location>
</feature>
<dbReference type="InterPro" id="IPR000160">
    <property type="entry name" value="GGDEF_dom"/>
</dbReference>
<feature type="domain" description="GGDEF" evidence="3">
    <location>
        <begin position="258"/>
        <end position="391"/>
    </location>
</feature>
<dbReference type="RefSeq" id="WP_022970281.1">
    <property type="nucleotide sequence ID" value="NZ_ATVD01000006.1"/>
</dbReference>
<keyword evidence="2" id="KW-0812">Transmembrane</keyword>
<protein>
    <recommendedName>
        <fullName evidence="3">GGDEF domain-containing protein</fullName>
    </recommendedName>
</protein>
<feature type="transmembrane region" description="Helical" evidence="2">
    <location>
        <begin position="183"/>
        <end position="204"/>
    </location>
</feature>
<evidence type="ECO:0000259" key="3">
    <source>
        <dbReference type="PROSITE" id="PS50887"/>
    </source>
</evidence>
<keyword evidence="5" id="KW-1185">Reference proteome</keyword>
<sequence length="393" mass="42222">MSGPPRDSNSERHPDASGGPLALPLLSAREQSLEARLSVIRHALIERIWLSLFAISLLAAPASALRSLATGWQPIYSVHLGLGALVVIFFLLRRRLSPRYEALAVMLLFWSIGFVGLFLLGLVGAGIWWLVVSALLMSTLYSVRAGIITMIVVLLLIVVAGIGFTSGFLALHFDANAYVRSPASWLTVFVVTGVMPLIIFQAVASLQTMTIGLLKEVDSQRQRIEALASHDELTGVPLRRLAMDRLEQALLSVPRTRQRIALMYVDLDGFKAINDLHGHEAGNIVLQAAAARFSSAVRSEDTVARLGGDEFVAILRGVNEADAALRIAQKMLAALNAPIAYRDRSLSVGASIGIAISADHGGGADELIHAADTAMYEAKRAGTNQARVAPPLD</sequence>
<dbReference type="Proteomes" id="UP000029385">
    <property type="component" value="Unassembled WGS sequence"/>
</dbReference>
<accession>A0A091BDV7</accession>
<dbReference type="SMART" id="SM00267">
    <property type="entry name" value="GGDEF"/>
    <property type="match status" value="1"/>
</dbReference>
<dbReference type="PANTHER" id="PTHR46663">
    <property type="entry name" value="DIGUANYLATE CYCLASE DGCT-RELATED"/>
    <property type="match status" value="1"/>
</dbReference>
<evidence type="ECO:0000313" key="4">
    <source>
        <dbReference type="EMBL" id="KFN42585.1"/>
    </source>
</evidence>
<keyword evidence="2" id="KW-1133">Transmembrane helix</keyword>
<feature type="transmembrane region" description="Helical" evidence="2">
    <location>
        <begin position="48"/>
        <end position="69"/>
    </location>
</feature>
<comment type="cofactor">
    <cofactor evidence="1">
        <name>Mg(2+)</name>
        <dbReference type="ChEBI" id="CHEBI:18420"/>
    </cofactor>
</comment>
<dbReference type="GO" id="GO:0003824">
    <property type="term" value="F:catalytic activity"/>
    <property type="evidence" value="ECO:0007669"/>
    <property type="project" value="UniProtKB-ARBA"/>
</dbReference>
<dbReference type="CDD" id="cd01949">
    <property type="entry name" value="GGDEF"/>
    <property type="match status" value="1"/>
</dbReference>
<dbReference type="InterPro" id="IPR052163">
    <property type="entry name" value="DGC-Regulatory_Protein"/>
</dbReference>
<dbReference type="PANTHER" id="PTHR46663:SF2">
    <property type="entry name" value="GGDEF DOMAIN-CONTAINING PROTEIN"/>
    <property type="match status" value="1"/>
</dbReference>
<dbReference type="NCBIfam" id="TIGR00254">
    <property type="entry name" value="GGDEF"/>
    <property type="match status" value="1"/>
</dbReference>
<dbReference type="AlphaFoldDB" id="A0A091BDV7"/>
<evidence type="ECO:0000313" key="5">
    <source>
        <dbReference type="Proteomes" id="UP000029385"/>
    </source>
</evidence>
<gene>
    <name evidence="4" type="ORF">N789_13170</name>
</gene>
<dbReference type="Pfam" id="PF00990">
    <property type="entry name" value="GGDEF"/>
    <property type="match status" value="1"/>
</dbReference>
<keyword evidence="2" id="KW-0472">Membrane</keyword>
<comment type="caution">
    <text evidence="4">The sequence shown here is derived from an EMBL/GenBank/DDBJ whole genome shotgun (WGS) entry which is preliminary data.</text>
</comment>
<dbReference type="Gene3D" id="3.30.70.270">
    <property type="match status" value="1"/>
</dbReference>
<dbReference type="InterPro" id="IPR048437">
    <property type="entry name" value="MASE11"/>
</dbReference>
<proteinExistence type="predicted"/>
<dbReference type="PROSITE" id="PS50887">
    <property type="entry name" value="GGDEF"/>
    <property type="match status" value="1"/>
</dbReference>
<dbReference type="Pfam" id="PF20969">
    <property type="entry name" value="MASE11"/>
    <property type="match status" value="1"/>
</dbReference>
<dbReference type="EMBL" id="AVCI01000009">
    <property type="protein sequence ID" value="KFN42585.1"/>
    <property type="molecule type" value="Genomic_DNA"/>
</dbReference>
<feature type="transmembrane region" description="Helical" evidence="2">
    <location>
        <begin position="143"/>
        <end position="171"/>
    </location>
</feature>
<dbReference type="InterPro" id="IPR043128">
    <property type="entry name" value="Rev_trsase/Diguanyl_cyclase"/>
</dbReference>
<organism evidence="4 5">
    <name type="scientific">Arenimonas oryziterrae DSM 21050 = YC6267</name>
    <dbReference type="NCBI Taxonomy" id="1121015"/>
    <lineage>
        <taxon>Bacteria</taxon>
        <taxon>Pseudomonadati</taxon>
        <taxon>Pseudomonadota</taxon>
        <taxon>Gammaproteobacteria</taxon>
        <taxon>Lysobacterales</taxon>
        <taxon>Lysobacteraceae</taxon>
        <taxon>Arenimonas</taxon>
    </lineage>
</organism>
<dbReference type="InterPro" id="IPR029787">
    <property type="entry name" value="Nucleotide_cyclase"/>
</dbReference>
<name>A0A091BDV7_9GAMM</name>
<dbReference type="PATRIC" id="fig|1121015.4.peg.2105"/>
<dbReference type="STRING" id="1121015.GCA_000420545_02676"/>
<evidence type="ECO:0000256" key="1">
    <source>
        <dbReference type="ARBA" id="ARBA00001946"/>
    </source>
</evidence>